<evidence type="ECO:0000256" key="3">
    <source>
        <dbReference type="ARBA" id="ARBA00024867"/>
    </source>
</evidence>
<comment type="function">
    <text evidence="3">May play the central regulatory role in sporulation. It may be an element of the effector pathway responsible for the activation of sporulation genes in response to nutritional stress. Spo0A may act in concert with spo0H (a sigma factor) to control the expression of some genes that are critical to the sporulation process.</text>
</comment>
<sequence length="140" mass="15359">MARRILIVDDQNSLRSLLRALFQEVGYEVITATNGLEALQRVEEASPGMVLMDVRMPVLDGLQAMKRMHLCYPSLPVILMTACPEGALFEQAFREGALACIAKPFDIFTLLEQVDKHWPLAVPPNGCSDNGVAKVCSTGI</sequence>
<feature type="domain" description="Response regulatory" evidence="5">
    <location>
        <begin position="4"/>
        <end position="118"/>
    </location>
</feature>
<proteinExistence type="predicted"/>
<keyword evidence="7" id="KW-1185">Reference proteome</keyword>
<dbReference type="Pfam" id="PF00072">
    <property type="entry name" value="Response_reg"/>
    <property type="match status" value="1"/>
</dbReference>
<evidence type="ECO:0000313" key="7">
    <source>
        <dbReference type="Proteomes" id="UP000294813"/>
    </source>
</evidence>
<dbReference type="InterPro" id="IPR011006">
    <property type="entry name" value="CheY-like_superfamily"/>
</dbReference>
<dbReference type="PANTHER" id="PTHR44591">
    <property type="entry name" value="STRESS RESPONSE REGULATOR PROTEIN 1"/>
    <property type="match status" value="1"/>
</dbReference>
<name>A0A4R2S134_9FIRM</name>
<comment type="caution">
    <text evidence="6">The sequence shown here is derived from an EMBL/GenBank/DDBJ whole genome shotgun (WGS) entry which is preliminary data.</text>
</comment>
<protein>
    <recommendedName>
        <fullName evidence="1">Stage 0 sporulation protein A homolog</fullName>
    </recommendedName>
</protein>
<keyword evidence="2 4" id="KW-0597">Phosphoprotein</keyword>
<evidence type="ECO:0000256" key="4">
    <source>
        <dbReference type="PROSITE-ProRule" id="PRU00169"/>
    </source>
</evidence>
<feature type="modified residue" description="4-aspartylphosphate" evidence="4">
    <location>
        <position position="53"/>
    </location>
</feature>
<dbReference type="InterPro" id="IPR001789">
    <property type="entry name" value="Sig_transdc_resp-reg_receiver"/>
</dbReference>
<dbReference type="CDD" id="cd00156">
    <property type="entry name" value="REC"/>
    <property type="match status" value="1"/>
</dbReference>
<reference evidence="6 7" key="1">
    <citation type="submission" date="2019-03" db="EMBL/GenBank/DDBJ databases">
        <title>Genomic Encyclopedia of Type Strains, Phase IV (KMG-IV): sequencing the most valuable type-strain genomes for metagenomic binning, comparative biology and taxonomic classification.</title>
        <authorList>
            <person name="Goeker M."/>
        </authorList>
    </citation>
    <scope>NUCLEOTIDE SEQUENCE [LARGE SCALE GENOMIC DNA]</scope>
    <source>
        <strain evidence="6 7">DSM 11170</strain>
    </source>
</reference>
<dbReference type="SUPFAM" id="SSF52172">
    <property type="entry name" value="CheY-like"/>
    <property type="match status" value="1"/>
</dbReference>
<evidence type="ECO:0000313" key="6">
    <source>
        <dbReference type="EMBL" id="TCP68917.1"/>
    </source>
</evidence>
<evidence type="ECO:0000256" key="2">
    <source>
        <dbReference type="ARBA" id="ARBA00022553"/>
    </source>
</evidence>
<evidence type="ECO:0000259" key="5">
    <source>
        <dbReference type="PROSITE" id="PS50110"/>
    </source>
</evidence>
<dbReference type="PANTHER" id="PTHR44591:SF3">
    <property type="entry name" value="RESPONSE REGULATORY DOMAIN-CONTAINING PROTEIN"/>
    <property type="match status" value="1"/>
</dbReference>
<dbReference type="Gene3D" id="3.40.50.2300">
    <property type="match status" value="1"/>
</dbReference>
<dbReference type="GO" id="GO:0000160">
    <property type="term" value="P:phosphorelay signal transduction system"/>
    <property type="evidence" value="ECO:0007669"/>
    <property type="project" value="InterPro"/>
</dbReference>
<dbReference type="RefSeq" id="WP_165876224.1">
    <property type="nucleotide sequence ID" value="NZ_JAOQNU010000001.1"/>
</dbReference>
<evidence type="ECO:0000256" key="1">
    <source>
        <dbReference type="ARBA" id="ARBA00018672"/>
    </source>
</evidence>
<dbReference type="AlphaFoldDB" id="A0A4R2S134"/>
<accession>A0A4R2S134</accession>
<dbReference type="InterPro" id="IPR050595">
    <property type="entry name" value="Bact_response_regulator"/>
</dbReference>
<dbReference type="SMART" id="SM00448">
    <property type="entry name" value="REC"/>
    <property type="match status" value="1"/>
</dbReference>
<organism evidence="6 7">
    <name type="scientific">Heliophilum fasciatum</name>
    <dbReference type="NCBI Taxonomy" id="35700"/>
    <lineage>
        <taxon>Bacteria</taxon>
        <taxon>Bacillati</taxon>
        <taxon>Bacillota</taxon>
        <taxon>Clostridia</taxon>
        <taxon>Eubacteriales</taxon>
        <taxon>Heliobacteriaceae</taxon>
        <taxon>Heliophilum</taxon>
    </lineage>
</organism>
<dbReference type="EMBL" id="SLXT01000001">
    <property type="protein sequence ID" value="TCP68917.1"/>
    <property type="molecule type" value="Genomic_DNA"/>
</dbReference>
<dbReference type="PROSITE" id="PS50110">
    <property type="entry name" value="RESPONSE_REGULATORY"/>
    <property type="match status" value="1"/>
</dbReference>
<dbReference type="Proteomes" id="UP000294813">
    <property type="component" value="Unassembled WGS sequence"/>
</dbReference>
<gene>
    <name evidence="6" type="ORF">EDD73_10183</name>
</gene>